<accession>F4L368</accession>
<protein>
    <submittedName>
        <fullName evidence="3">Sporulation domain-containing protein</fullName>
    </submittedName>
</protein>
<evidence type="ECO:0000259" key="2">
    <source>
        <dbReference type="PROSITE" id="PS51724"/>
    </source>
</evidence>
<dbReference type="GO" id="GO:0042834">
    <property type="term" value="F:peptidoglycan binding"/>
    <property type="evidence" value="ECO:0007669"/>
    <property type="project" value="InterPro"/>
</dbReference>
<organism evidence="3 4">
    <name type="scientific">Haliscomenobacter hydrossis (strain ATCC 27775 / DSM 1100 / LMG 10767 / O)</name>
    <dbReference type="NCBI Taxonomy" id="760192"/>
    <lineage>
        <taxon>Bacteria</taxon>
        <taxon>Pseudomonadati</taxon>
        <taxon>Bacteroidota</taxon>
        <taxon>Saprospiria</taxon>
        <taxon>Saprospirales</taxon>
        <taxon>Haliscomenobacteraceae</taxon>
        <taxon>Haliscomenobacter</taxon>
    </lineage>
</organism>
<reference evidence="3 4" key="1">
    <citation type="journal article" date="2011" name="Stand. Genomic Sci.">
        <title>Complete genome sequence of Haliscomenobacter hydrossis type strain (O).</title>
        <authorList>
            <consortium name="US DOE Joint Genome Institute (JGI-PGF)"/>
            <person name="Daligault H."/>
            <person name="Lapidus A."/>
            <person name="Zeytun A."/>
            <person name="Nolan M."/>
            <person name="Lucas S."/>
            <person name="Del Rio T.G."/>
            <person name="Tice H."/>
            <person name="Cheng J.F."/>
            <person name="Tapia R."/>
            <person name="Han C."/>
            <person name="Goodwin L."/>
            <person name="Pitluck S."/>
            <person name="Liolios K."/>
            <person name="Pagani I."/>
            <person name="Ivanova N."/>
            <person name="Huntemann M."/>
            <person name="Mavromatis K."/>
            <person name="Mikhailova N."/>
            <person name="Pati A."/>
            <person name="Chen A."/>
            <person name="Palaniappan K."/>
            <person name="Land M."/>
            <person name="Hauser L."/>
            <person name="Brambilla E.M."/>
            <person name="Rohde M."/>
            <person name="Verbarg S."/>
            <person name="Goker M."/>
            <person name="Bristow J."/>
            <person name="Eisen J.A."/>
            <person name="Markowitz V."/>
            <person name="Hugenholtz P."/>
            <person name="Kyrpides N.C."/>
            <person name="Klenk H.P."/>
            <person name="Woyke T."/>
        </authorList>
    </citation>
    <scope>NUCLEOTIDE SEQUENCE [LARGE SCALE GENOMIC DNA]</scope>
    <source>
        <strain evidence="4">ATCC 27775 / DSM 1100 / LMG 10767 / O</strain>
    </source>
</reference>
<dbReference type="STRING" id="760192.Halhy_3851"/>
<evidence type="ECO:0000313" key="3">
    <source>
        <dbReference type="EMBL" id="AEE51702.1"/>
    </source>
</evidence>
<dbReference type="Proteomes" id="UP000008461">
    <property type="component" value="Chromosome"/>
</dbReference>
<dbReference type="HOGENOM" id="CLU_1388533_0_0_10"/>
<dbReference type="InterPro" id="IPR036680">
    <property type="entry name" value="SPOR-like_sf"/>
</dbReference>
<dbReference type="PROSITE" id="PS51724">
    <property type="entry name" value="SPOR"/>
    <property type="match status" value="1"/>
</dbReference>
<dbReference type="InterPro" id="IPR007730">
    <property type="entry name" value="SPOR-like_dom"/>
</dbReference>
<evidence type="ECO:0000313" key="4">
    <source>
        <dbReference type="Proteomes" id="UP000008461"/>
    </source>
</evidence>
<evidence type="ECO:0000256" key="1">
    <source>
        <dbReference type="SAM" id="Phobius"/>
    </source>
</evidence>
<sequence length="196" mass="21116">MSRLDYLTIGIVAVCIAALIYLVYRYVNLPHEADTPKSTTEKPYVDTTQTAANDTAGYPAEDNTTNLPEEGAVVENNQPVEPAVVEEVKPTPAPIKPQVTPSKGEAATAEVENNTPLASSTGKYMVIAGSFEQTSSAQKQLKRVQKMGYSSARVEKFNRGAYATVLVNRFSSASEAKTLVSALKSKGIDAMVLEKR</sequence>
<dbReference type="AlphaFoldDB" id="F4L368"/>
<dbReference type="KEGG" id="hhy:Halhy_3851"/>
<dbReference type="RefSeq" id="WP_013766241.1">
    <property type="nucleotide sequence ID" value="NC_015510.1"/>
</dbReference>
<keyword evidence="1" id="KW-0812">Transmembrane</keyword>
<feature type="domain" description="SPOR" evidence="2">
    <location>
        <begin position="118"/>
        <end position="195"/>
    </location>
</feature>
<dbReference type="Pfam" id="PF05036">
    <property type="entry name" value="SPOR"/>
    <property type="match status" value="1"/>
</dbReference>
<dbReference type="Gene3D" id="3.30.70.1070">
    <property type="entry name" value="Sporulation related repeat"/>
    <property type="match status" value="1"/>
</dbReference>
<keyword evidence="1" id="KW-0472">Membrane</keyword>
<reference key="2">
    <citation type="submission" date="2011-04" db="EMBL/GenBank/DDBJ databases">
        <title>Complete sequence of chromosome of Haliscomenobacter hydrossis DSM 1100.</title>
        <authorList>
            <consortium name="US DOE Joint Genome Institute (JGI-PGF)"/>
            <person name="Lucas S."/>
            <person name="Han J."/>
            <person name="Lapidus A."/>
            <person name="Bruce D."/>
            <person name="Goodwin L."/>
            <person name="Pitluck S."/>
            <person name="Peters L."/>
            <person name="Kyrpides N."/>
            <person name="Mavromatis K."/>
            <person name="Ivanova N."/>
            <person name="Ovchinnikova G."/>
            <person name="Pagani I."/>
            <person name="Daligault H."/>
            <person name="Detter J.C."/>
            <person name="Han C."/>
            <person name="Land M."/>
            <person name="Hauser L."/>
            <person name="Markowitz V."/>
            <person name="Cheng J.-F."/>
            <person name="Hugenholtz P."/>
            <person name="Woyke T."/>
            <person name="Wu D."/>
            <person name="Verbarg S."/>
            <person name="Frueling A."/>
            <person name="Brambilla E."/>
            <person name="Klenk H.-P."/>
            <person name="Eisen J.A."/>
        </authorList>
    </citation>
    <scope>NUCLEOTIDE SEQUENCE</scope>
    <source>
        <strain>DSM 1100</strain>
    </source>
</reference>
<dbReference type="SUPFAM" id="SSF110997">
    <property type="entry name" value="Sporulation related repeat"/>
    <property type="match status" value="1"/>
</dbReference>
<dbReference type="EMBL" id="CP002691">
    <property type="protein sequence ID" value="AEE51702.1"/>
    <property type="molecule type" value="Genomic_DNA"/>
</dbReference>
<proteinExistence type="predicted"/>
<feature type="transmembrane region" description="Helical" evidence="1">
    <location>
        <begin position="6"/>
        <end position="24"/>
    </location>
</feature>
<keyword evidence="1" id="KW-1133">Transmembrane helix</keyword>
<gene>
    <name evidence="3" type="ordered locus">Halhy_3851</name>
</gene>
<keyword evidence="4" id="KW-1185">Reference proteome</keyword>
<name>F4L368_HALH1</name>
<dbReference type="eggNOG" id="COG3087">
    <property type="taxonomic scope" value="Bacteria"/>
</dbReference>